<accession>A0A9P8ZXY4</accession>
<reference evidence="1" key="1">
    <citation type="journal article" date="2021" name="Nat. Commun.">
        <title>Genetic determinants of endophytism in the Arabidopsis root mycobiome.</title>
        <authorList>
            <person name="Mesny F."/>
            <person name="Miyauchi S."/>
            <person name="Thiergart T."/>
            <person name="Pickel B."/>
            <person name="Atanasova L."/>
            <person name="Karlsson M."/>
            <person name="Huettel B."/>
            <person name="Barry K.W."/>
            <person name="Haridas S."/>
            <person name="Chen C."/>
            <person name="Bauer D."/>
            <person name="Andreopoulos W."/>
            <person name="Pangilinan J."/>
            <person name="LaButti K."/>
            <person name="Riley R."/>
            <person name="Lipzen A."/>
            <person name="Clum A."/>
            <person name="Drula E."/>
            <person name="Henrissat B."/>
            <person name="Kohler A."/>
            <person name="Grigoriev I.V."/>
            <person name="Martin F.M."/>
            <person name="Hacquard S."/>
        </authorList>
    </citation>
    <scope>NUCLEOTIDE SEQUENCE</scope>
    <source>
        <strain evidence="1">MPI-SDFR-AT-0073</strain>
    </source>
</reference>
<comment type="caution">
    <text evidence="1">The sequence shown here is derived from an EMBL/GenBank/DDBJ whole genome shotgun (WGS) entry which is preliminary data.</text>
</comment>
<name>A0A9P8ZXY4_9PEZI</name>
<dbReference type="RefSeq" id="XP_045959696.1">
    <property type="nucleotide sequence ID" value="XM_046095661.1"/>
</dbReference>
<dbReference type="Gene3D" id="3.50.50.60">
    <property type="entry name" value="FAD/NAD(P)-binding domain"/>
    <property type="match status" value="1"/>
</dbReference>
<proteinExistence type="predicted"/>
<dbReference type="EMBL" id="JAGPXC010000003">
    <property type="protein sequence ID" value="KAH6655431.1"/>
    <property type="molecule type" value="Genomic_DNA"/>
</dbReference>
<protein>
    <submittedName>
        <fullName evidence="1">Uncharacterized protein</fullName>
    </submittedName>
</protein>
<organism evidence="1 2">
    <name type="scientific">Truncatella angustata</name>
    <dbReference type="NCBI Taxonomy" id="152316"/>
    <lineage>
        <taxon>Eukaryota</taxon>
        <taxon>Fungi</taxon>
        <taxon>Dikarya</taxon>
        <taxon>Ascomycota</taxon>
        <taxon>Pezizomycotina</taxon>
        <taxon>Sordariomycetes</taxon>
        <taxon>Xylariomycetidae</taxon>
        <taxon>Amphisphaeriales</taxon>
        <taxon>Sporocadaceae</taxon>
        <taxon>Truncatella</taxon>
    </lineage>
</organism>
<evidence type="ECO:0000313" key="2">
    <source>
        <dbReference type="Proteomes" id="UP000758603"/>
    </source>
</evidence>
<dbReference type="InterPro" id="IPR036188">
    <property type="entry name" value="FAD/NAD-bd_sf"/>
</dbReference>
<sequence length="130" mass="14851">MTKAYRPIEFFDQIWQHEQFSREALYPAHQICRCTRFADVYGRPVGKSLRGTEYSKVWKDCMECAPASSQTGAAEAIKGLQSRPLTSKLWKYADVDTKTANLSRPTNFTMEPIVVEKCPSIIKHKASVYI</sequence>
<dbReference type="AlphaFoldDB" id="A0A9P8ZXY4"/>
<dbReference type="Proteomes" id="UP000758603">
    <property type="component" value="Unassembled WGS sequence"/>
</dbReference>
<gene>
    <name evidence="1" type="ORF">BKA67DRAFT_236572</name>
</gene>
<evidence type="ECO:0000313" key="1">
    <source>
        <dbReference type="EMBL" id="KAH6655431.1"/>
    </source>
</evidence>
<dbReference type="OrthoDB" id="5046242at2759"/>
<keyword evidence="2" id="KW-1185">Reference proteome</keyword>
<dbReference type="GeneID" id="70124554"/>